<dbReference type="FunFam" id="3.10.100.10:FF:000007">
    <property type="entry name" value="L-selectin"/>
    <property type="match status" value="1"/>
</dbReference>
<dbReference type="GO" id="GO:0030246">
    <property type="term" value="F:carbohydrate binding"/>
    <property type="evidence" value="ECO:0007669"/>
    <property type="project" value="UniProtKB-KW"/>
</dbReference>
<dbReference type="PANTHER" id="PTHR19325:SF493">
    <property type="entry name" value="E-SELECTIN"/>
    <property type="match status" value="1"/>
</dbReference>
<evidence type="ECO:0000256" key="24">
    <source>
        <dbReference type="PROSITE-ProRule" id="PRU00302"/>
    </source>
</evidence>
<evidence type="ECO:0000256" key="12">
    <source>
        <dbReference type="ARBA" id="ARBA00022889"/>
    </source>
</evidence>
<proteinExistence type="inferred from homology"/>
<dbReference type="GO" id="GO:0046872">
    <property type="term" value="F:metal ion binding"/>
    <property type="evidence" value="ECO:0007669"/>
    <property type="project" value="UniProtKB-KW"/>
</dbReference>
<evidence type="ECO:0000256" key="11">
    <source>
        <dbReference type="ARBA" id="ARBA00022837"/>
    </source>
</evidence>
<evidence type="ECO:0000256" key="23">
    <source>
        <dbReference type="PROSITE-ProRule" id="PRU00076"/>
    </source>
</evidence>
<keyword evidence="16" id="KW-0325">Glycoprotein</keyword>
<dbReference type="InterPro" id="IPR000742">
    <property type="entry name" value="EGF"/>
</dbReference>
<dbReference type="InterPro" id="IPR035976">
    <property type="entry name" value="Sushi/SCR/CCP_sf"/>
</dbReference>
<dbReference type="FunFam" id="2.10.70.10:FF:000001">
    <property type="entry name" value="Selectin P"/>
    <property type="match status" value="3"/>
</dbReference>
<evidence type="ECO:0000256" key="5">
    <source>
        <dbReference type="ARBA" id="ARBA00022659"/>
    </source>
</evidence>
<keyword evidence="7" id="KW-0479">Metal-binding</keyword>
<keyword evidence="13 25" id="KW-1133">Transmembrane helix</keyword>
<evidence type="ECO:0000313" key="29">
    <source>
        <dbReference type="EMBL" id="KAK1164032.1"/>
    </source>
</evidence>
<sequence length="467" mass="52576">MKFQNEKPEFQQRNTIWILILISYEFTMLGCAEGWTYHSASHKMQWENARQWCQKHYTDMVAIQNQKEIDHLNKVFPRVRGYYWIGIRKLNGTWIWVGTNKTLSQEAENWAKGEPNDRQNEDCVEMYIQRETDTGKWNDEPCTKQKTALCYKAQCNQSTCSGHGECTETINNYTCNCEKGFNGKHCQNAVKCDTLSEPDHSIITCSDQYGSFSYNSTCQFHCSEGFALNGSSMVTCNSSGHWTEPIPTCTAVKCDTLSEPDHSIITCSDRYGSFIYNSTCQFQCSEGFALNGSSMVTCNSSGHWTETIPTCTAVKCDTLSEPDHSIITCSDRYGSFSYNSTCQFRCSEGFALNGSSMVTCNSSGHWTETIPTCTGVKFEDPSKPSQIIINPDKFANVSFNSTCTSECLEVQSDLLDYSHLTMAVVGASILAVSLIIFFLLRHHLKKKKHLHARLPGMEPPDVAQSNL</sequence>
<evidence type="ECO:0000256" key="17">
    <source>
        <dbReference type="ARBA" id="ARBA00038738"/>
    </source>
</evidence>
<dbReference type="PROSITE" id="PS50026">
    <property type="entry name" value="EGF_3"/>
    <property type="match status" value="1"/>
</dbReference>
<dbReference type="GO" id="GO:0007155">
    <property type="term" value="P:cell adhesion"/>
    <property type="evidence" value="ECO:0007669"/>
    <property type="project" value="UniProtKB-KW"/>
</dbReference>
<accession>A0AAD8D894</accession>
<feature type="domain" description="Sushi" evidence="28">
    <location>
        <begin position="252"/>
        <end position="313"/>
    </location>
</feature>
<dbReference type="InterPro" id="IPR001304">
    <property type="entry name" value="C-type_lectin-like"/>
</dbReference>
<dbReference type="Pfam" id="PF00008">
    <property type="entry name" value="EGF"/>
    <property type="match status" value="1"/>
</dbReference>
<keyword evidence="11" id="KW-0106">Calcium</keyword>
<keyword evidence="30" id="KW-1185">Reference proteome</keyword>
<dbReference type="PRINTS" id="PR00343">
    <property type="entry name" value="SELECTIN"/>
</dbReference>
<comment type="caution">
    <text evidence="29">The sequence shown here is derived from an EMBL/GenBank/DDBJ whole genome shotgun (WGS) entry which is preliminary data.</text>
</comment>
<keyword evidence="10" id="KW-0677">Repeat</keyword>
<evidence type="ECO:0000256" key="16">
    <source>
        <dbReference type="ARBA" id="ARBA00023180"/>
    </source>
</evidence>
<keyword evidence="12" id="KW-0130">Cell adhesion</keyword>
<comment type="subunit">
    <text evidence="17">Interacts with SELPLG/PSGL1 and PODXL2 through the sialyl Lewis X epitope. SELPLG sulfation appears not to be required for this interaction.</text>
</comment>
<name>A0AAD8D894_ACIOX</name>
<dbReference type="InterPro" id="IPR016187">
    <property type="entry name" value="CTDL_fold"/>
</dbReference>
<keyword evidence="15 23" id="KW-1015">Disulfide bond</keyword>
<protein>
    <recommendedName>
        <fullName evidence="18">E-selectin</fullName>
    </recommendedName>
    <alternativeName>
        <fullName evidence="19">CD62 antigen-like family member E</fullName>
    </alternativeName>
    <alternativeName>
        <fullName evidence="20">Endothelial leukocyte adhesion molecule 1</fullName>
    </alternativeName>
    <alternativeName>
        <fullName evidence="21">Leukocyte-endothelial cell adhesion molecule 2</fullName>
    </alternativeName>
</protein>
<dbReference type="PANTHER" id="PTHR19325">
    <property type="entry name" value="COMPLEMENT COMPONENT-RELATED SUSHI DOMAIN-CONTAINING"/>
    <property type="match status" value="1"/>
</dbReference>
<evidence type="ECO:0000256" key="2">
    <source>
        <dbReference type="ARBA" id="ARBA00007360"/>
    </source>
</evidence>
<dbReference type="CDD" id="cd00054">
    <property type="entry name" value="EGF_CA"/>
    <property type="match status" value="1"/>
</dbReference>
<dbReference type="GO" id="GO:0005886">
    <property type="term" value="C:plasma membrane"/>
    <property type="evidence" value="ECO:0007669"/>
    <property type="project" value="UniProtKB-SubCell"/>
</dbReference>
<dbReference type="InterPro" id="IPR033991">
    <property type="entry name" value="Selectin_CTLD"/>
</dbReference>
<dbReference type="Proteomes" id="UP001230051">
    <property type="component" value="Unassembled WGS sequence"/>
</dbReference>
<evidence type="ECO:0000259" key="27">
    <source>
        <dbReference type="PROSITE" id="PS50041"/>
    </source>
</evidence>
<feature type="transmembrane region" description="Helical" evidence="25">
    <location>
        <begin position="417"/>
        <end position="440"/>
    </location>
</feature>
<feature type="domain" description="Sushi" evidence="28">
    <location>
        <begin position="314"/>
        <end position="375"/>
    </location>
</feature>
<keyword evidence="6 25" id="KW-0812">Transmembrane</keyword>
<evidence type="ECO:0000259" key="28">
    <source>
        <dbReference type="PROSITE" id="PS50923"/>
    </source>
</evidence>
<dbReference type="SMART" id="SM00034">
    <property type="entry name" value="CLECT"/>
    <property type="match status" value="1"/>
</dbReference>
<keyword evidence="3" id="KW-1003">Cell membrane</keyword>
<dbReference type="InterPro" id="IPR050350">
    <property type="entry name" value="Compl-Cell_Adhes-Reg"/>
</dbReference>
<evidence type="ECO:0000313" key="30">
    <source>
        <dbReference type="Proteomes" id="UP001230051"/>
    </source>
</evidence>
<evidence type="ECO:0000256" key="7">
    <source>
        <dbReference type="ARBA" id="ARBA00022723"/>
    </source>
</evidence>
<reference evidence="29" key="1">
    <citation type="submission" date="2022-02" db="EMBL/GenBank/DDBJ databases">
        <title>Atlantic sturgeon de novo genome assembly.</title>
        <authorList>
            <person name="Stock M."/>
            <person name="Klopp C."/>
            <person name="Guiguen Y."/>
            <person name="Cabau C."/>
            <person name="Parinello H."/>
            <person name="Santidrian Yebra-Pimentel E."/>
            <person name="Kuhl H."/>
            <person name="Dirks R.P."/>
            <person name="Guessner J."/>
            <person name="Wuertz S."/>
            <person name="Du K."/>
            <person name="Schartl M."/>
        </authorList>
    </citation>
    <scope>NUCLEOTIDE SEQUENCE</scope>
    <source>
        <strain evidence="29">STURGEONOMICS-FGT-2020</strain>
        <tissue evidence="29">Whole blood</tissue>
    </source>
</reference>
<evidence type="ECO:0000259" key="26">
    <source>
        <dbReference type="PROSITE" id="PS50026"/>
    </source>
</evidence>
<dbReference type="PROSITE" id="PS00615">
    <property type="entry name" value="C_TYPE_LECTIN_1"/>
    <property type="match status" value="1"/>
</dbReference>
<evidence type="ECO:0000256" key="20">
    <source>
        <dbReference type="ARBA" id="ARBA00042113"/>
    </source>
</evidence>
<keyword evidence="9" id="KW-0430">Lectin</keyword>
<dbReference type="Gene3D" id="2.10.70.10">
    <property type="entry name" value="Complement Module, domain 1"/>
    <property type="match status" value="3"/>
</dbReference>
<dbReference type="PROSITE" id="PS01186">
    <property type="entry name" value="EGF_2"/>
    <property type="match status" value="1"/>
</dbReference>
<dbReference type="EMBL" id="JAGXEW010000014">
    <property type="protein sequence ID" value="KAK1164032.1"/>
    <property type="molecule type" value="Genomic_DNA"/>
</dbReference>
<dbReference type="InterPro" id="IPR002396">
    <property type="entry name" value="Selectin_superfamily"/>
</dbReference>
<dbReference type="InterPro" id="IPR016186">
    <property type="entry name" value="C-type_lectin-like/link_sf"/>
</dbReference>
<evidence type="ECO:0000256" key="10">
    <source>
        <dbReference type="ARBA" id="ARBA00022737"/>
    </source>
</evidence>
<dbReference type="PROSITE" id="PS50923">
    <property type="entry name" value="SUSHI"/>
    <property type="match status" value="3"/>
</dbReference>
<evidence type="ECO:0000256" key="3">
    <source>
        <dbReference type="ARBA" id="ARBA00022475"/>
    </source>
</evidence>
<feature type="disulfide bond" evidence="24">
    <location>
        <begin position="346"/>
        <end position="373"/>
    </location>
</feature>
<evidence type="ECO:0000256" key="9">
    <source>
        <dbReference type="ARBA" id="ARBA00022734"/>
    </source>
</evidence>
<feature type="disulfide bond" evidence="24">
    <location>
        <begin position="222"/>
        <end position="249"/>
    </location>
</feature>
<dbReference type="Pfam" id="PF00084">
    <property type="entry name" value="Sushi"/>
    <property type="match status" value="3"/>
</dbReference>
<dbReference type="PROSITE" id="PS50041">
    <property type="entry name" value="C_TYPE_LECTIN_2"/>
    <property type="match status" value="1"/>
</dbReference>
<keyword evidence="5 24" id="KW-0768">Sushi</keyword>
<evidence type="ECO:0000256" key="6">
    <source>
        <dbReference type="ARBA" id="ARBA00022692"/>
    </source>
</evidence>
<evidence type="ECO:0000256" key="14">
    <source>
        <dbReference type="ARBA" id="ARBA00023136"/>
    </source>
</evidence>
<gene>
    <name evidence="29" type="primary">SELE</name>
    <name evidence="29" type="ORF">AOXY_G16015</name>
</gene>
<organism evidence="29 30">
    <name type="scientific">Acipenser oxyrinchus oxyrinchus</name>
    <dbReference type="NCBI Taxonomy" id="40147"/>
    <lineage>
        <taxon>Eukaryota</taxon>
        <taxon>Metazoa</taxon>
        <taxon>Chordata</taxon>
        <taxon>Craniata</taxon>
        <taxon>Vertebrata</taxon>
        <taxon>Euteleostomi</taxon>
        <taxon>Actinopterygii</taxon>
        <taxon>Chondrostei</taxon>
        <taxon>Acipenseriformes</taxon>
        <taxon>Acipenseridae</taxon>
        <taxon>Acipenser</taxon>
    </lineage>
</organism>
<keyword evidence="8" id="KW-0732">Signal</keyword>
<comment type="similarity">
    <text evidence="2">Belongs to the selectin/LECAM family.</text>
</comment>
<evidence type="ECO:0000256" key="8">
    <source>
        <dbReference type="ARBA" id="ARBA00022729"/>
    </source>
</evidence>
<feature type="domain" description="Sushi" evidence="28">
    <location>
        <begin position="190"/>
        <end position="251"/>
    </location>
</feature>
<keyword evidence="14 25" id="KW-0472">Membrane</keyword>
<dbReference type="CDD" id="cd03592">
    <property type="entry name" value="CLECT_selectins_like"/>
    <property type="match status" value="1"/>
</dbReference>
<dbReference type="SUPFAM" id="SSF56436">
    <property type="entry name" value="C-type lectin-like"/>
    <property type="match status" value="1"/>
</dbReference>
<evidence type="ECO:0000256" key="22">
    <source>
        <dbReference type="ARBA" id="ARBA00045695"/>
    </source>
</evidence>
<dbReference type="SMART" id="SM00032">
    <property type="entry name" value="CCP"/>
    <property type="match status" value="3"/>
</dbReference>
<dbReference type="Gene3D" id="3.10.100.10">
    <property type="entry name" value="Mannose-Binding Protein A, subunit A"/>
    <property type="match status" value="1"/>
</dbReference>
<evidence type="ECO:0000256" key="13">
    <source>
        <dbReference type="ARBA" id="ARBA00022989"/>
    </source>
</evidence>
<comment type="caution">
    <text evidence="23">Lacks conserved residue(s) required for the propagation of feature annotation.</text>
</comment>
<evidence type="ECO:0000256" key="19">
    <source>
        <dbReference type="ARBA" id="ARBA00041401"/>
    </source>
</evidence>
<dbReference type="InterPro" id="IPR018378">
    <property type="entry name" value="C-type_lectin_CS"/>
</dbReference>
<dbReference type="CDD" id="cd00033">
    <property type="entry name" value="CCP"/>
    <property type="match status" value="3"/>
</dbReference>
<dbReference type="AlphaFoldDB" id="A0AAD8D894"/>
<feature type="disulfide bond" evidence="23">
    <location>
        <begin position="177"/>
        <end position="186"/>
    </location>
</feature>
<comment type="subcellular location">
    <subcellularLocation>
        <location evidence="1">Cell membrane</location>
        <topology evidence="1">Single-pass type I membrane protein</topology>
    </subcellularLocation>
</comment>
<evidence type="ECO:0000256" key="15">
    <source>
        <dbReference type="ARBA" id="ARBA00023157"/>
    </source>
</evidence>
<dbReference type="PROSITE" id="PS00022">
    <property type="entry name" value="EGF_1"/>
    <property type="match status" value="1"/>
</dbReference>
<dbReference type="Pfam" id="PF00059">
    <property type="entry name" value="Lectin_C"/>
    <property type="match status" value="1"/>
</dbReference>
<feature type="domain" description="C-type lectin" evidence="27">
    <location>
        <begin position="32"/>
        <end position="151"/>
    </location>
</feature>
<dbReference type="InterPro" id="IPR000436">
    <property type="entry name" value="Sushi_SCR_CCP_dom"/>
</dbReference>
<feature type="disulfide bond" evidence="24">
    <location>
        <begin position="284"/>
        <end position="311"/>
    </location>
</feature>
<comment type="function">
    <text evidence="22">Cell-surface glycoprotein having a role in immunoadhesion. Mediates in the adhesion of blood neutrophils in cytokine-activated endothelium through interaction with SELPLG/PSGL1. May have a role in capillary morphogenesis.</text>
</comment>
<dbReference type="SUPFAM" id="SSF57535">
    <property type="entry name" value="Complement control module/SCR domain"/>
    <property type="match status" value="3"/>
</dbReference>
<evidence type="ECO:0000256" key="25">
    <source>
        <dbReference type="SAM" id="Phobius"/>
    </source>
</evidence>
<evidence type="ECO:0000256" key="1">
    <source>
        <dbReference type="ARBA" id="ARBA00004251"/>
    </source>
</evidence>
<evidence type="ECO:0000256" key="4">
    <source>
        <dbReference type="ARBA" id="ARBA00022536"/>
    </source>
</evidence>
<evidence type="ECO:0000256" key="18">
    <source>
        <dbReference type="ARBA" id="ARBA00040812"/>
    </source>
</evidence>
<evidence type="ECO:0000256" key="21">
    <source>
        <dbReference type="ARBA" id="ARBA00043124"/>
    </source>
</evidence>
<keyword evidence="4 23" id="KW-0245">EGF-like domain</keyword>
<feature type="domain" description="EGF-like" evidence="26">
    <location>
        <begin position="151"/>
        <end position="187"/>
    </location>
</feature>